<feature type="transmembrane region" description="Helical" evidence="6">
    <location>
        <begin position="80"/>
        <end position="99"/>
    </location>
</feature>
<feature type="domain" description="EamA" evidence="7">
    <location>
        <begin position="164"/>
        <end position="297"/>
    </location>
</feature>
<dbReference type="PANTHER" id="PTHR32322:SF18">
    <property type="entry name" value="S-ADENOSYLMETHIONINE_S-ADENOSYLHOMOCYSTEINE TRANSPORTER"/>
    <property type="match status" value="1"/>
</dbReference>
<evidence type="ECO:0000259" key="7">
    <source>
        <dbReference type="Pfam" id="PF00892"/>
    </source>
</evidence>
<feature type="transmembrane region" description="Helical" evidence="6">
    <location>
        <begin position="224"/>
        <end position="245"/>
    </location>
</feature>
<evidence type="ECO:0000256" key="5">
    <source>
        <dbReference type="ARBA" id="ARBA00023136"/>
    </source>
</evidence>
<proteinExistence type="predicted"/>
<feature type="transmembrane region" description="Helical" evidence="6">
    <location>
        <begin position="257"/>
        <end position="276"/>
    </location>
</feature>
<feature type="transmembrane region" description="Helical" evidence="6">
    <location>
        <begin position="41"/>
        <end position="60"/>
    </location>
</feature>
<dbReference type="SUPFAM" id="SSF103481">
    <property type="entry name" value="Multidrug resistance efflux transporter EmrE"/>
    <property type="match status" value="2"/>
</dbReference>
<evidence type="ECO:0000313" key="8">
    <source>
        <dbReference type="EMBL" id="MBD1545132.1"/>
    </source>
</evidence>
<accession>A0A926P269</accession>
<name>A0A926P269_9HYPH</name>
<evidence type="ECO:0000256" key="4">
    <source>
        <dbReference type="ARBA" id="ARBA00022989"/>
    </source>
</evidence>
<feature type="transmembrane region" description="Helical" evidence="6">
    <location>
        <begin position="160"/>
        <end position="179"/>
    </location>
</feature>
<keyword evidence="4 6" id="KW-1133">Transmembrane helix</keyword>
<protein>
    <submittedName>
        <fullName evidence="8">DMT family transporter</fullName>
    </submittedName>
</protein>
<keyword evidence="2" id="KW-1003">Cell membrane</keyword>
<feature type="transmembrane region" description="Helical" evidence="6">
    <location>
        <begin position="105"/>
        <end position="128"/>
    </location>
</feature>
<dbReference type="InterPro" id="IPR037185">
    <property type="entry name" value="EmrE-like"/>
</dbReference>
<dbReference type="Pfam" id="PF00892">
    <property type="entry name" value="EamA"/>
    <property type="match status" value="2"/>
</dbReference>
<evidence type="ECO:0000256" key="3">
    <source>
        <dbReference type="ARBA" id="ARBA00022692"/>
    </source>
</evidence>
<dbReference type="InterPro" id="IPR000620">
    <property type="entry name" value="EamA_dom"/>
</dbReference>
<evidence type="ECO:0000313" key="9">
    <source>
        <dbReference type="Proteomes" id="UP000598467"/>
    </source>
</evidence>
<dbReference type="RefSeq" id="WP_190289810.1">
    <property type="nucleotide sequence ID" value="NZ_JABFCZ010000003.1"/>
</dbReference>
<comment type="caution">
    <text evidence="8">The sequence shown here is derived from an EMBL/GenBank/DDBJ whole genome shotgun (WGS) entry which is preliminary data.</text>
</comment>
<comment type="subcellular location">
    <subcellularLocation>
        <location evidence="1">Cell membrane</location>
        <topology evidence="1">Multi-pass membrane protein</topology>
    </subcellularLocation>
</comment>
<feature type="transmembrane region" description="Helical" evidence="6">
    <location>
        <begin position="191"/>
        <end position="212"/>
    </location>
</feature>
<organism evidence="8 9">
    <name type="scientific">Roseibium aggregatum</name>
    <dbReference type="NCBI Taxonomy" id="187304"/>
    <lineage>
        <taxon>Bacteria</taxon>
        <taxon>Pseudomonadati</taxon>
        <taxon>Pseudomonadota</taxon>
        <taxon>Alphaproteobacteria</taxon>
        <taxon>Hyphomicrobiales</taxon>
        <taxon>Stappiaceae</taxon>
        <taxon>Roseibium</taxon>
    </lineage>
</organism>
<dbReference type="PANTHER" id="PTHR32322">
    <property type="entry name" value="INNER MEMBRANE TRANSPORTER"/>
    <property type="match status" value="1"/>
</dbReference>
<dbReference type="GO" id="GO:0005886">
    <property type="term" value="C:plasma membrane"/>
    <property type="evidence" value="ECO:0007669"/>
    <property type="project" value="UniProtKB-SubCell"/>
</dbReference>
<dbReference type="Proteomes" id="UP000598467">
    <property type="component" value="Unassembled WGS sequence"/>
</dbReference>
<evidence type="ECO:0000256" key="1">
    <source>
        <dbReference type="ARBA" id="ARBA00004651"/>
    </source>
</evidence>
<feature type="transmembrane region" description="Helical" evidence="6">
    <location>
        <begin position="135"/>
        <end position="154"/>
    </location>
</feature>
<feature type="transmembrane region" description="Helical" evidence="6">
    <location>
        <begin position="12"/>
        <end position="29"/>
    </location>
</feature>
<dbReference type="EMBL" id="JABFCZ010000003">
    <property type="protein sequence ID" value="MBD1545132.1"/>
    <property type="molecule type" value="Genomic_DNA"/>
</dbReference>
<evidence type="ECO:0000256" key="2">
    <source>
        <dbReference type="ARBA" id="ARBA00022475"/>
    </source>
</evidence>
<keyword evidence="3 6" id="KW-0812">Transmembrane</keyword>
<feature type="domain" description="EamA" evidence="7">
    <location>
        <begin position="16"/>
        <end position="148"/>
    </location>
</feature>
<keyword evidence="5 6" id="KW-0472">Membrane</keyword>
<dbReference type="AlphaFoldDB" id="A0A926P269"/>
<dbReference type="InterPro" id="IPR050638">
    <property type="entry name" value="AA-Vitamin_Transporters"/>
</dbReference>
<gene>
    <name evidence="8" type="ORF">HK439_02580</name>
</gene>
<evidence type="ECO:0000256" key="6">
    <source>
        <dbReference type="SAM" id="Phobius"/>
    </source>
</evidence>
<feature type="transmembrane region" description="Helical" evidence="6">
    <location>
        <begin position="282"/>
        <end position="298"/>
    </location>
</feature>
<sequence>MSRAATLFTDRVFGNAVIMLVLTTLFWGGNTIAGQLAVGRVSPMVVVFLRWAIVSVILTVTMLPRVRQEWPIMRPHFGKLCLMALFGFTGFNMLFYMAAHYTTAVNLGILQGSMPIFVLIGSVLLLGARVRLLQVVGIVATLAGVALVAAQGSLETLLNLSINPGDGLMLIASFFYAGYTITLRNRPQVSGLVFFAVLSVIAAFISIPGLIYEMANGTALWPTPSGWLVTLYIALFPSCLAQIFFIRGVELVGPARAGVFLNLVPIFAAALGILILGEPFRWHHGLALVLVLGGIWLSERKRKSS</sequence>
<reference evidence="8" key="1">
    <citation type="submission" date="2020-05" db="EMBL/GenBank/DDBJ databases">
        <title>Identification of trans-AT polyketide cluster in two marine bacteria, producers of a novel glutaramide-containing polyketide sesbanimide D and analogs.</title>
        <authorList>
            <person name="Kacar D."/>
            <person name="Rodriguez P."/>
            <person name="Canedo L."/>
            <person name="Gonzalez E."/>
            <person name="Galan B."/>
            <person name="De La Calle F."/>
            <person name="Garcia J.L."/>
        </authorList>
    </citation>
    <scope>NUCLEOTIDE SEQUENCE</scope>
    <source>
        <strain evidence="8">PHM038</strain>
    </source>
</reference>